<gene>
    <name evidence="3" type="ORF">KFK09_025955</name>
</gene>
<feature type="domain" description="U-box" evidence="2">
    <location>
        <begin position="29"/>
        <end position="300"/>
    </location>
</feature>
<evidence type="ECO:0000259" key="2">
    <source>
        <dbReference type="Pfam" id="PF25598"/>
    </source>
</evidence>
<dbReference type="Pfam" id="PF25598">
    <property type="entry name" value="ARM_PUB"/>
    <property type="match status" value="1"/>
</dbReference>
<dbReference type="AlphaFoldDB" id="A0A8T3ABH4"/>
<dbReference type="OrthoDB" id="777117at2759"/>
<comment type="caution">
    <text evidence="3">The sequence shown here is derived from an EMBL/GenBank/DDBJ whole genome shotgun (WGS) entry which is preliminary data.</text>
</comment>
<dbReference type="InterPro" id="IPR016024">
    <property type="entry name" value="ARM-type_fold"/>
</dbReference>
<dbReference type="Gene3D" id="1.25.10.10">
    <property type="entry name" value="Leucine-rich Repeat Variant"/>
    <property type="match status" value="2"/>
</dbReference>
<dbReference type="PROSITE" id="PS50176">
    <property type="entry name" value="ARM_REPEAT"/>
    <property type="match status" value="1"/>
</dbReference>
<dbReference type="PANTHER" id="PTHR46700">
    <property type="entry name" value="ARM REPEAT SUPERFAMILY PROTEIN"/>
    <property type="match status" value="1"/>
</dbReference>
<sequence length="364" mass="40368">MKKAETATEEEEYLAIRRAVKGLHFGRWEEKEAAAATIRDLAKRDASKKRALAELGVIPSLVSMLVEAKEGGACRRLASEALVELANGSFTNKVLIVDSGLLTKLPQLHSKTNLSTIQSLTPLLHSISSLAKAQFPINSLPILSFLLPLLRSPSPPTDTTTLTSTTTTLYNLSTQLDNSKSIISAGAVHLLLNLCFLQTKATEPGLATLANLALTEEGKRAIEEDSLVPEVLVAVMARDEEPKCQELAAYLLMVVARRSVEKRRRMVEVGVVEMLMEVGLIGRSRLVRERAIRMLRWLKDGRNGEMEEEGDVKSCRREIRCMVKQSLDRNMESILRRGGGKKKKKNCSDLRDYCVRAPDTAYRL</sequence>
<dbReference type="PANTHER" id="PTHR46700:SF2">
    <property type="entry name" value="ARM REPEAT SUPERFAMILY PROTEIN"/>
    <property type="match status" value="1"/>
</dbReference>
<dbReference type="SMR" id="A0A8T3ABH4"/>
<proteinExistence type="predicted"/>
<dbReference type="SUPFAM" id="SSF48371">
    <property type="entry name" value="ARM repeat"/>
    <property type="match status" value="1"/>
</dbReference>
<dbReference type="Proteomes" id="UP000829196">
    <property type="component" value="Unassembled WGS sequence"/>
</dbReference>
<evidence type="ECO:0000313" key="4">
    <source>
        <dbReference type="Proteomes" id="UP000829196"/>
    </source>
</evidence>
<dbReference type="InterPro" id="IPR058678">
    <property type="entry name" value="ARM_PUB"/>
</dbReference>
<dbReference type="InterPro" id="IPR011989">
    <property type="entry name" value="ARM-like"/>
</dbReference>
<organism evidence="3 4">
    <name type="scientific">Dendrobium nobile</name>
    <name type="common">Orchid</name>
    <dbReference type="NCBI Taxonomy" id="94219"/>
    <lineage>
        <taxon>Eukaryota</taxon>
        <taxon>Viridiplantae</taxon>
        <taxon>Streptophyta</taxon>
        <taxon>Embryophyta</taxon>
        <taxon>Tracheophyta</taxon>
        <taxon>Spermatophyta</taxon>
        <taxon>Magnoliopsida</taxon>
        <taxon>Liliopsida</taxon>
        <taxon>Asparagales</taxon>
        <taxon>Orchidaceae</taxon>
        <taxon>Epidendroideae</taxon>
        <taxon>Malaxideae</taxon>
        <taxon>Dendrobiinae</taxon>
        <taxon>Dendrobium</taxon>
    </lineage>
</organism>
<dbReference type="EMBL" id="JAGYWB010000018">
    <property type="protein sequence ID" value="KAI0491695.1"/>
    <property type="molecule type" value="Genomic_DNA"/>
</dbReference>
<name>A0A8T3ABH4_DENNO</name>
<keyword evidence="4" id="KW-1185">Reference proteome</keyword>
<reference evidence="3" key="1">
    <citation type="journal article" date="2022" name="Front. Genet.">
        <title>Chromosome-Scale Assembly of the Dendrobium nobile Genome Provides Insights Into the Molecular Mechanism of the Biosynthesis of the Medicinal Active Ingredient of Dendrobium.</title>
        <authorList>
            <person name="Xu Q."/>
            <person name="Niu S.-C."/>
            <person name="Li K.-L."/>
            <person name="Zheng P.-J."/>
            <person name="Zhang X.-J."/>
            <person name="Jia Y."/>
            <person name="Liu Y."/>
            <person name="Niu Y.-X."/>
            <person name="Yu L.-H."/>
            <person name="Chen D.-F."/>
            <person name="Zhang G.-Q."/>
        </authorList>
    </citation>
    <scope>NUCLEOTIDE SEQUENCE</scope>
    <source>
        <tissue evidence="3">Leaf</tissue>
    </source>
</reference>
<feature type="repeat" description="ARM" evidence="1">
    <location>
        <begin position="141"/>
        <end position="187"/>
    </location>
</feature>
<evidence type="ECO:0000313" key="3">
    <source>
        <dbReference type="EMBL" id="KAI0491695.1"/>
    </source>
</evidence>
<evidence type="ECO:0000256" key="1">
    <source>
        <dbReference type="PROSITE-ProRule" id="PRU00259"/>
    </source>
</evidence>
<dbReference type="InterPro" id="IPR000225">
    <property type="entry name" value="Armadillo"/>
</dbReference>
<protein>
    <recommendedName>
        <fullName evidence="2">U-box domain-containing protein</fullName>
    </recommendedName>
</protein>
<accession>A0A8T3ABH4</accession>